<evidence type="ECO:0000256" key="6">
    <source>
        <dbReference type="ARBA" id="ARBA00022989"/>
    </source>
</evidence>
<evidence type="ECO:0000256" key="1">
    <source>
        <dbReference type="ARBA" id="ARBA00004163"/>
    </source>
</evidence>
<feature type="domain" description="Sec20 C-terminal" evidence="11">
    <location>
        <begin position="5"/>
        <end position="93"/>
    </location>
</feature>
<evidence type="ECO:0000256" key="3">
    <source>
        <dbReference type="ARBA" id="ARBA00022692"/>
    </source>
</evidence>
<dbReference type="PANTHER" id="PTHR12825">
    <property type="entry name" value="BNIP1-RELATED"/>
    <property type="match status" value="1"/>
</dbReference>
<evidence type="ECO:0000256" key="2">
    <source>
        <dbReference type="ARBA" id="ARBA00022448"/>
    </source>
</evidence>
<keyword evidence="8 10" id="KW-0472">Membrane</keyword>
<dbReference type="AlphaFoldDB" id="A0AAU9JDQ5"/>
<evidence type="ECO:0000256" key="10">
    <source>
        <dbReference type="SAM" id="Phobius"/>
    </source>
</evidence>
<comment type="caution">
    <text evidence="12">The sequence shown here is derived from an EMBL/GenBank/DDBJ whole genome shotgun (WGS) entry which is preliminary data.</text>
</comment>
<reference evidence="12" key="1">
    <citation type="submission" date="2021-09" db="EMBL/GenBank/DDBJ databases">
        <authorList>
            <consortium name="AG Swart"/>
            <person name="Singh M."/>
            <person name="Singh A."/>
            <person name="Seah K."/>
            <person name="Emmerich C."/>
        </authorList>
    </citation>
    <scope>NUCLEOTIDE SEQUENCE</scope>
    <source>
        <strain evidence="12">ATCC30299</strain>
    </source>
</reference>
<dbReference type="GO" id="GO:0031201">
    <property type="term" value="C:SNARE complex"/>
    <property type="evidence" value="ECO:0007669"/>
    <property type="project" value="TreeGrafter"/>
</dbReference>
<dbReference type="InterPro" id="IPR056173">
    <property type="entry name" value="Sec20_C"/>
</dbReference>
<gene>
    <name evidence="12" type="ORF">BSTOLATCC_MIC36190</name>
</gene>
<dbReference type="GO" id="GO:0005484">
    <property type="term" value="F:SNAP receptor activity"/>
    <property type="evidence" value="ECO:0007669"/>
    <property type="project" value="InterPro"/>
</dbReference>
<comment type="similarity">
    <text evidence="9">Belongs to the SEC20 family.</text>
</comment>
<keyword evidence="6 10" id="KW-1133">Transmembrane helix</keyword>
<keyword evidence="7" id="KW-0175">Coiled coil</keyword>
<keyword evidence="4" id="KW-0256">Endoplasmic reticulum</keyword>
<dbReference type="Proteomes" id="UP001162131">
    <property type="component" value="Unassembled WGS sequence"/>
</dbReference>
<dbReference type="PANTHER" id="PTHR12825:SF0">
    <property type="entry name" value="VESICLE TRANSPORT PROTEIN SEC20"/>
    <property type="match status" value="1"/>
</dbReference>
<evidence type="ECO:0000256" key="7">
    <source>
        <dbReference type="ARBA" id="ARBA00023054"/>
    </source>
</evidence>
<dbReference type="InterPro" id="IPR005606">
    <property type="entry name" value="Sec20"/>
</dbReference>
<dbReference type="Pfam" id="PF03908">
    <property type="entry name" value="Sec20"/>
    <property type="match status" value="1"/>
</dbReference>
<evidence type="ECO:0000259" key="11">
    <source>
        <dbReference type="Pfam" id="PF03908"/>
    </source>
</evidence>
<keyword evidence="2" id="KW-0813">Transport</keyword>
<dbReference type="EMBL" id="CAJZBQ010000036">
    <property type="protein sequence ID" value="CAG9324398.1"/>
    <property type="molecule type" value="Genomic_DNA"/>
</dbReference>
<protein>
    <recommendedName>
        <fullName evidence="11">Sec20 C-terminal domain-containing protein</fullName>
    </recommendedName>
</protein>
<evidence type="ECO:0000313" key="13">
    <source>
        <dbReference type="Proteomes" id="UP001162131"/>
    </source>
</evidence>
<accession>A0AAU9JDQ5</accession>
<dbReference type="GO" id="GO:0005789">
    <property type="term" value="C:endoplasmic reticulum membrane"/>
    <property type="evidence" value="ECO:0007669"/>
    <property type="project" value="UniProtKB-SubCell"/>
</dbReference>
<name>A0AAU9JDQ5_9CILI</name>
<evidence type="ECO:0000313" key="12">
    <source>
        <dbReference type="EMBL" id="CAG9324398.1"/>
    </source>
</evidence>
<evidence type="ECO:0000256" key="8">
    <source>
        <dbReference type="ARBA" id="ARBA00023136"/>
    </source>
</evidence>
<evidence type="ECO:0000256" key="9">
    <source>
        <dbReference type="ARBA" id="ARBA00037934"/>
    </source>
</evidence>
<evidence type="ECO:0000256" key="4">
    <source>
        <dbReference type="ARBA" id="ARBA00022824"/>
    </source>
</evidence>
<keyword evidence="13" id="KW-1185">Reference proteome</keyword>
<feature type="transmembrane region" description="Helical" evidence="10">
    <location>
        <begin position="98"/>
        <end position="118"/>
    </location>
</feature>
<keyword evidence="3 10" id="KW-0812">Transmembrane</keyword>
<feature type="transmembrane region" description="Helical" evidence="10">
    <location>
        <begin position="73"/>
        <end position="91"/>
    </location>
</feature>
<comment type="subcellular location">
    <subcellularLocation>
        <location evidence="1">Endoplasmic reticulum membrane</location>
        <topology evidence="1">Single-pass type IV membrane protein</topology>
    </subcellularLocation>
</comment>
<proteinExistence type="inferred from homology"/>
<dbReference type="GO" id="GO:0006890">
    <property type="term" value="P:retrograde vesicle-mediated transport, Golgi to endoplasmic reticulum"/>
    <property type="evidence" value="ECO:0007669"/>
    <property type="project" value="InterPro"/>
</dbReference>
<organism evidence="12 13">
    <name type="scientific">Blepharisma stoltei</name>
    <dbReference type="NCBI Taxonomy" id="1481888"/>
    <lineage>
        <taxon>Eukaryota</taxon>
        <taxon>Sar</taxon>
        <taxon>Alveolata</taxon>
        <taxon>Ciliophora</taxon>
        <taxon>Postciliodesmatophora</taxon>
        <taxon>Heterotrichea</taxon>
        <taxon>Heterotrichida</taxon>
        <taxon>Blepharismidae</taxon>
        <taxon>Blepharisma</taxon>
    </lineage>
</organism>
<sequence>MEPKSQSATDQLRDTHFVLHSELQRMNAISQTLGSTSKNYKDISDQYDDYGSEFSRAGKFLREMRRRISMQDVIFYVCFYIFLASAAWLFLKRFGVKTILSWFLAIFYYLLSYVFTYFDNETQGQDL</sequence>
<keyword evidence="5" id="KW-0931">ER-Golgi transport</keyword>
<evidence type="ECO:0000256" key="5">
    <source>
        <dbReference type="ARBA" id="ARBA00022892"/>
    </source>
</evidence>